<evidence type="ECO:0000256" key="1">
    <source>
        <dbReference type="SAM" id="MobiDB-lite"/>
    </source>
</evidence>
<feature type="compositionally biased region" description="Low complexity" evidence="1">
    <location>
        <begin position="54"/>
        <end position="65"/>
    </location>
</feature>
<feature type="compositionally biased region" description="Basic and acidic residues" evidence="1">
    <location>
        <begin position="31"/>
        <end position="46"/>
    </location>
</feature>
<gene>
    <name evidence="2" type="ORF">F751_0897</name>
</gene>
<protein>
    <submittedName>
        <fullName evidence="2">Uncharacterized protein</fullName>
    </submittedName>
</protein>
<dbReference type="Proteomes" id="UP000028924">
    <property type="component" value="Unassembled WGS sequence"/>
</dbReference>
<dbReference type="AlphaFoldDB" id="A0A087SI05"/>
<accession>A0A087SI05</accession>
<reference evidence="2 3" key="1">
    <citation type="journal article" date="2014" name="BMC Genomics">
        <title>Oil accumulation mechanisms of the oleaginous microalga Chlorella protothecoides revealed through its genome, transcriptomes, and proteomes.</title>
        <authorList>
            <person name="Gao C."/>
            <person name="Wang Y."/>
            <person name="Shen Y."/>
            <person name="Yan D."/>
            <person name="He X."/>
            <person name="Dai J."/>
            <person name="Wu Q."/>
        </authorList>
    </citation>
    <scope>NUCLEOTIDE SEQUENCE [LARGE SCALE GENOMIC DNA]</scope>
    <source>
        <strain evidence="2 3">0710</strain>
    </source>
</reference>
<dbReference type="EMBL" id="KL662115">
    <property type="protein sequence ID" value="KFM25359.1"/>
    <property type="molecule type" value="Genomic_DNA"/>
</dbReference>
<organism evidence="2 3">
    <name type="scientific">Auxenochlorella protothecoides</name>
    <name type="common">Green microalga</name>
    <name type="synonym">Chlorella protothecoides</name>
    <dbReference type="NCBI Taxonomy" id="3075"/>
    <lineage>
        <taxon>Eukaryota</taxon>
        <taxon>Viridiplantae</taxon>
        <taxon>Chlorophyta</taxon>
        <taxon>core chlorophytes</taxon>
        <taxon>Trebouxiophyceae</taxon>
        <taxon>Chlorellales</taxon>
        <taxon>Chlorellaceae</taxon>
        <taxon>Auxenochlorella</taxon>
    </lineage>
</organism>
<proteinExistence type="predicted"/>
<name>A0A087SI05_AUXPR</name>
<evidence type="ECO:0000313" key="2">
    <source>
        <dbReference type="EMBL" id="KFM25359.1"/>
    </source>
</evidence>
<evidence type="ECO:0000313" key="3">
    <source>
        <dbReference type="Proteomes" id="UP000028924"/>
    </source>
</evidence>
<dbReference type="GeneID" id="23612288"/>
<dbReference type="KEGG" id="apro:F751_0897"/>
<feature type="region of interest" description="Disordered" evidence="1">
    <location>
        <begin position="1"/>
        <end position="98"/>
    </location>
</feature>
<keyword evidence="3" id="KW-1185">Reference proteome</keyword>
<sequence length="98" mass="10305">MASSEHAEARPSLSLPHGRGQNLPAKHKQGKLRDQVGDEGQARHPQEGYLLEGQLALAQPLHQLPPSSPGKGRHGPVEAEAGVDGKREGGQPEQGGTL</sequence>
<dbReference type="RefSeq" id="XP_011398252.1">
    <property type="nucleotide sequence ID" value="XM_011399950.1"/>
</dbReference>